<proteinExistence type="predicted"/>
<keyword evidence="1" id="KW-0472">Membrane</keyword>
<dbReference type="RefSeq" id="WP_278018030.1">
    <property type="nucleotide sequence ID" value="NZ_JARRRY010000002.1"/>
</dbReference>
<feature type="transmembrane region" description="Helical" evidence="1">
    <location>
        <begin position="116"/>
        <end position="138"/>
    </location>
</feature>
<dbReference type="Proteomes" id="UP001218246">
    <property type="component" value="Unassembled WGS sequence"/>
</dbReference>
<feature type="transmembrane region" description="Helical" evidence="1">
    <location>
        <begin position="192"/>
        <end position="212"/>
    </location>
</feature>
<feature type="transmembrane region" description="Helical" evidence="1">
    <location>
        <begin position="75"/>
        <end position="95"/>
    </location>
</feature>
<dbReference type="EMBL" id="JARULN010000003">
    <property type="protein sequence ID" value="MDG5753631.1"/>
    <property type="molecule type" value="Genomic_DNA"/>
</dbReference>
<reference evidence="2 3" key="1">
    <citation type="submission" date="2023-04" db="EMBL/GenBank/DDBJ databases">
        <title>Ectobacillus antri isolated from activated sludge.</title>
        <authorList>
            <person name="Yan P."/>
            <person name="Liu X."/>
        </authorList>
    </citation>
    <scope>NUCLEOTIDE SEQUENCE [LARGE SCALE GENOMIC DNA]</scope>
    <source>
        <strain evidence="2 3">C18H</strain>
    </source>
</reference>
<feature type="transmembrane region" description="Helical" evidence="1">
    <location>
        <begin position="294"/>
        <end position="310"/>
    </location>
</feature>
<evidence type="ECO:0000256" key="1">
    <source>
        <dbReference type="SAM" id="Phobius"/>
    </source>
</evidence>
<name>A0ABT6H2J9_9BACI</name>
<comment type="caution">
    <text evidence="2">The sequence shown here is derived from an EMBL/GenBank/DDBJ whole genome shotgun (WGS) entry which is preliminary data.</text>
</comment>
<accession>A0ABT6H2J9</accession>
<sequence length="465" mass="53259">MKKISFMLAVGLLAITFTLRLLYASPFAATWDEVDFSLALDRYDLAMMQPHFPGYPFFIFMGMLIHTWIDNPSEALAIGNTILLITATVPIYLICRQRVSKELAIWITVVLQTGSYLSVLATQAMSEGAALAILWWYIWSLYIARAKAAFWCQVIPLFLFAILMGIRVSYIPFGAGLFWLWHTDWKRRGAKVLFLVVLAGLMQFIWIGALVWNTGGLDGFLKLAFGFVSGHFTEWGGAATATNDPIFHRIANLVWTNIVWTGLFAHSFLVAGAFILLLLVVIWKWQSLHFKQEALIFLLFSAYFIWNLLAQNIDKPRHSYPLVLLLLLLILRASPRVTVVPLIVIALLQTSVGGMLVREQATSLPATYQLALYIQGEATVYTWEETRVMEYLQVPYTHKRVQQYAYFLQDKKYRKHDTIYVTNHLLSGFQTQGIQPQVERVKTFRSNPLFDPIYSDITLYRLDEK</sequence>
<feature type="transmembrane region" description="Helical" evidence="1">
    <location>
        <begin position="258"/>
        <end position="282"/>
    </location>
</feature>
<feature type="transmembrane region" description="Helical" evidence="1">
    <location>
        <begin position="322"/>
        <end position="348"/>
    </location>
</feature>
<keyword evidence="1" id="KW-0812">Transmembrane</keyword>
<gene>
    <name evidence="2" type="ORF">P6P90_06525</name>
</gene>
<protein>
    <recommendedName>
        <fullName evidence="4">Nucleoporin-interacting protein</fullName>
    </recommendedName>
</protein>
<evidence type="ECO:0008006" key="4">
    <source>
        <dbReference type="Google" id="ProtNLM"/>
    </source>
</evidence>
<feature type="transmembrane region" description="Helical" evidence="1">
    <location>
        <begin position="158"/>
        <end position="180"/>
    </location>
</feature>
<keyword evidence="1" id="KW-1133">Transmembrane helix</keyword>
<evidence type="ECO:0000313" key="2">
    <source>
        <dbReference type="EMBL" id="MDG5753631.1"/>
    </source>
</evidence>
<organism evidence="2 3">
    <name type="scientific">Ectobacillus antri</name>
    <dbReference type="NCBI Taxonomy" id="2486280"/>
    <lineage>
        <taxon>Bacteria</taxon>
        <taxon>Bacillati</taxon>
        <taxon>Bacillota</taxon>
        <taxon>Bacilli</taxon>
        <taxon>Bacillales</taxon>
        <taxon>Bacillaceae</taxon>
        <taxon>Ectobacillus</taxon>
    </lineage>
</organism>
<evidence type="ECO:0000313" key="3">
    <source>
        <dbReference type="Proteomes" id="UP001218246"/>
    </source>
</evidence>
<keyword evidence="3" id="KW-1185">Reference proteome</keyword>